<reference evidence="2 3" key="1">
    <citation type="submission" date="2019-11" db="EMBL/GenBank/DDBJ databases">
        <title>Escherichia alba sp. nov. isolated from the gut of plastic-eating superworms Zophobas atratus.</title>
        <authorList>
            <person name="Yang Y."/>
        </authorList>
    </citation>
    <scope>NUCLEOTIDE SEQUENCE [LARGE SCALE GENOMIC DNA]</scope>
    <source>
        <strain evidence="3">BIT-B35</strain>
    </source>
</reference>
<comment type="caution">
    <text evidence="2">The sequence shown here is derived from an EMBL/GenBank/DDBJ whole genome shotgun (WGS) entry which is preliminary data.</text>
</comment>
<gene>
    <name evidence="2" type="ORF">GJV78_04765</name>
</gene>
<dbReference type="Proteomes" id="UP000477739">
    <property type="component" value="Unassembled WGS sequence"/>
</dbReference>
<organism evidence="2 3">
    <name type="scientific">Intestinirhabdus alba</name>
    <dbReference type="NCBI Taxonomy" id="2899544"/>
    <lineage>
        <taxon>Bacteria</taxon>
        <taxon>Pseudomonadati</taxon>
        <taxon>Pseudomonadota</taxon>
        <taxon>Gammaproteobacteria</taxon>
        <taxon>Enterobacterales</taxon>
        <taxon>Enterobacteriaceae</taxon>
        <taxon>Intestinirhabdus</taxon>
    </lineage>
</organism>
<evidence type="ECO:0000313" key="3">
    <source>
        <dbReference type="Proteomes" id="UP000477739"/>
    </source>
</evidence>
<dbReference type="RefSeq" id="WP_155107241.1">
    <property type="nucleotide sequence ID" value="NZ_WMJZ01000004.1"/>
</dbReference>
<accession>A0A6L6IHL9</accession>
<proteinExistence type="predicted"/>
<keyword evidence="1" id="KW-0732">Signal</keyword>
<dbReference type="AlphaFoldDB" id="A0A6L6IHL9"/>
<evidence type="ECO:0008006" key="4">
    <source>
        <dbReference type="Google" id="ProtNLM"/>
    </source>
</evidence>
<dbReference type="EMBL" id="WMJZ01000004">
    <property type="protein sequence ID" value="MTH45585.1"/>
    <property type="molecule type" value="Genomic_DNA"/>
</dbReference>
<evidence type="ECO:0000256" key="1">
    <source>
        <dbReference type="SAM" id="SignalP"/>
    </source>
</evidence>
<name>A0A6L6IHL9_9ENTR</name>
<feature type="chain" id="PRO_5027094026" description="Fimbrial protein" evidence="1">
    <location>
        <begin position="23"/>
        <end position="170"/>
    </location>
</feature>
<sequence>MKNNFIVGSGMVVLLWSQMAFCIPNSQVSLDIAAESVARVALYYEGKPVDGDQIDFPLPINGNSQKFEKTSTFFYVVGNVPQANIVFSDNQFVLPQTIGGDDKIILTGSFIFNQKESDATTPLRIPVINNISQGTIRNGIKIKFISQKTAGFYKKGDYANTFTLTVAPVI</sequence>
<evidence type="ECO:0000313" key="2">
    <source>
        <dbReference type="EMBL" id="MTH45585.1"/>
    </source>
</evidence>
<protein>
    <recommendedName>
        <fullName evidence="4">Fimbrial protein</fullName>
    </recommendedName>
</protein>
<keyword evidence="3" id="KW-1185">Reference proteome</keyword>
<dbReference type="OrthoDB" id="6555569at2"/>
<feature type="signal peptide" evidence="1">
    <location>
        <begin position="1"/>
        <end position="22"/>
    </location>
</feature>